<evidence type="ECO:0000259" key="1">
    <source>
        <dbReference type="Pfam" id="PF05707"/>
    </source>
</evidence>
<proteinExistence type="predicted"/>
<gene>
    <name evidence="2" type="ORF">COU31_04090</name>
</gene>
<dbReference type="Gene3D" id="3.40.50.300">
    <property type="entry name" value="P-loop containing nucleotide triphosphate hydrolases"/>
    <property type="match status" value="1"/>
</dbReference>
<dbReference type="AlphaFoldDB" id="A0A2M6W388"/>
<comment type="caution">
    <text evidence="2">The sequence shown here is derived from an EMBL/GenBank/DDBJ whole genome shotgun (WGS) entry which is preliminary data.</text>
</comment>
<protein>
    <recommendedName>
        <fullName evidence="1">Zona occludens toxin N-terminal domain-containing protein</fullName>
    </recommendedName>
</protein>
<sequence length="242" mass="28458">MITIITGKPGAGKTLFMTYQALEMIKKGHNVYANWKLDFSNYIEKKKLDKKKQKLGKVYFWSEIPELLHIKGGQIFIDEAQGYFDSREWQEMPPSAKQKFSAHRHDVAKDKDGKVIPLDVWAGVQHAGNIDKRIRDLGQEYIEIRNLFTFLFMASHFELHDLKDDTVKRTALKRRLFFFNKAKANCYNTHEAVNFIEYPKFPYHRQYLKNHSNHNTGLIPDNEHIPPYSRIDNAYKKRSGFC</sequence>
<dbReference type="InterPro" id="IPR008900">
    <property type="entry name" value="Zot_N"/>
</dbReference>
<feature type="domain" description="Zona occludens toxin N-terminal" evidence="1">
    <location>
        <begin position="1"/>
        <end position="105"/>
    </location>
</feature>
<evidence type="ECO:0000313" key="2">
    <source>
        <dbReference type="EMBL" id="PIT87247.1"/>
    </source>
</evidence>
<dbReference type="SUPFAM" id="SSF52540">
    <property type="entry name" value="P-loop containing nucleoside triphosphate hydrolases"/>
    <property type="match status" value="1"/>
</dbReference>
<organism evidence="2 3">
    <name type="scientific">Candidatus Magasanikbacteria bacterium CG10_big_fil_rev_8_21_14_0_10_40_10</name>
    <dbReference type="NCBI Taxonomy" id="1974648"/>
    <lineage>
        <taxon>Bacteria</taxon>
        <taxon>Candidatus Magasanikiibacteriota</taxon>
    </lineage>
</organism>
<accession>A0A2M6W388</accession>
<evidence type="ECO:0000313" key="3">
    <source>
        <dbReference type="Proteomes" id="UP000231183"/>
    </source>
</evidence>
<reference evidence="3" key="1">
    <citation type="submission" date="2017-09" db="EMBL/GenBank/DDBJ databases">
        <title>Depth-based differentiation of microbial function through sediment-hosted aquifers and enrichment of novel symbionts in the deep terrestrial subsurface.</title>
        <authorList>
            <person name="Probst A.J."/>
            <person name="Ladd B."/>
            <person name="Jarett J.K."/>
            <person name="Geller-Mcgrath D.E."/>
            <person name="Sieber C.M.K."/>
            <person name="Emerson J.B."/>
            <person name="Anantharaman K."/>
            <person name="Thomas B.C."/>
            <person name="Malmstrom R."/>
            <person name="Stieglmeier M."/>
            <person name="Klingl A."/>
            <person name="Woyke T."/>
            <person name="Ryan C.M."/>
            <person name="Banfield J.F."/>
        </authorList>
    </citation>
    <scope>NUCLEOTIDE SEQUENCE [LARGE SCALE GENOMIC DNA]</scope>
</reference>
<dbReference type="Pfam" id="PF05707">
    <property type="entry name" value="Zot"/>
    <property type="match status" value="1"/>
</dbReference>
<dbReference type="EMBL" id="PFBX01000045">
    <property type="protein sequence ID" value="PIT87247.1"/>
    <property type="molecule type" value="Genomic_DNA"/>
</dbReference>
<dbReference type="Proteomes" id="UP000231183">
    <property type="component" value="Unassembled WGS sequence"/>
</dbReference>
<dbReference type="InterPro" id="IPR027417">
    <property type="entry name" value="P-loop_NTPase"/>
</dbReference>
<name>A0A2M6W388_9BACT</name>